<protein>
    <recommendedName>
        <fullName evidence="5">ribonuclease P</fullName>
        <ecNumber evidence="5">3.1.26.5</ecNumber>
    </recommendedName>
</protein>
<evidence type="ECO:0000256" key="10">
    <source>
        <dbReference type="ARBA" id="ARBA00022833"/>
    </source>
</evidence>
<organism evidence="15">
    <name type="scientific">Hirondellea gigas</name>
    <dbReference type="NCBI Taxonomy" id="1518452"/>
    <lineage>
        <taxon>Eukaryota</taxon>
        <taxon>Metazoa</taxon>
        <taxon>Ecdysozoa</taxon>
        <taxon>Arthropoda</taxon>
        <taxon>Crustacea</taxon>
        <taxon>Multicrustacea</taxon>
        <taxon>Malacostraca</taxon>
        <taxon>Eumalacostraca</taxon>
        <taxon>Peracarida</taxon>
        <taxon>Amphipoda</taxon>
        <taxon>Amphilochidea</taxon>
        <taxon>Lysianassida</taxon>
        <taxon>Lysianassidira</taxon>
        <taxon>Lysianassoidea</taxon>
        <taxon>Lysianassidae</taxon>
        <taxon>Hirondellea</taxon>
    </lineage>
</organism>
<comment type="similarity">
    <text evidence="4">Belongs to the PPR family. P subfamily.</text>
</comment>
<keyword evidence="7" id="KW-0540">Nuclease</keyword>
<dbReference type="Pfam" id="PF16953">
    <property type="entry name" value="PRORP"/>
    <property type="match status" value="1"/>
</dbReference>
<evidence type="ECO:0000256" key="9">
    <source>
        <dbReference type="ARBA" id="ARBA00022801"/>
    </source>
</evidence>
<dbReference type="Gene3D" id="1.25.40.10">
    <property type="entry name" value="Tetratricopeptide repeat domain"/>
    <property type="match status" value="1"/>
</dbReference>
<evidence type="ECO:0000256" key="8">
    <source>
        <dbReference type="ARBA" id="ARBA00022723"/>
    </source>
</evidence>
<reference evidence="15" key="1">
    <citation type="submission" date="2017-11" db="EMBL/GenBank/DDBJ databases">
        <title>The sensing device of the deep-sea amphipod.</title>
        <authorList>
            <person name="Kobayashi H."/>
            <person name="Nagahama T."/>
            <person name="Arai W."/>
            <person name="Sasagawa Y."/>
            <person name="Umeda M."/>
            <person name="Hayashi T."/>
            <person name="Nikaido I."/>
            <person name="Watanabe H."/>
            <person name="Oguri K."/>
            <person name="Kitazato H."/>
            <person name="Fujioka K."/>
            <person name="Kido Y."/>
            <person name="Takami H."/>
        </authorList>
    </citation>
    <scope>NUCLEOTIDE SEQUENCE</scope>
    <source>
        <tissue evidence="15">Whole body</tissue>
    </source>
</reference>
<comment type="catalytic activity">
    <reaction evidence="1">
        <text>Endonucleolytic cleavage of RNA, removing 5'-extranucleotides from tRNA precursor.</text>
        <dbReference type="EC" id="3.1.26.5"/>
    </reaction>
</comment>
<feature type="domain" description="PRORP" evidence="14">
    <location>
        <begin position="337"/>
        <end position="558"/>
    </location>
</feature>
<dbReference type="PANTHER" id="PTHR13547:SF1">
    <property type="entry name" value="MITOCHONDRIAL RIBONUCLEASE P CATALYTIC SUBUNIT"/>
    <property type="match status" value="1"/>
</dbReference>
<dbReference type="EMBL" id="IACT01004103">
    <property type="protein sequence ID" value="LAC23312.1"/>
    <property type="molecule type" value="mRNA"/>
</dbReference>
<evidence type="ECO:0000256" key="7">
    <source>
        <dbReference type="ARBA" id="ARBA00022722"/>
    </source>
</evidence>
<comment type="subcellular location">
    <subcellularLocation>
        <location evidence="3">Mitochondrion</location>
    </subcellularLocation>
</comment>
<keyword evidence="6" id="KW-0819">tRNA processing</keyword>
<evidence type="ECO:0000256" key="13">
    <source>
        <dbReference type="ARBA" id="ARBA00023128"/>
    </source>
</evidence>
<proteinExistence type="evidence at transcript level"/>
<dbReference type="Gene3D" id="3.40.50.11980">
    <property type="match status" value="1"/>
</dbReference>
<comment type="cofactor">
    <cofactor evidence="2">
        <name>Mg(2+)</name>
        <dbReference type="ChEBI" id="CHEBI:18420"/>
    </cofactor>
</comment>
<dbReference type="GO" id="GO:0030678">
    <property type="term" value="C:mitochondrial ribonuclease P complex"/>
    <property type="evidence" value="ECO:0007669"/>
    <property type="project" value="TreeGrafter"/>
</dbReference>
<dbReference type="InterPro" id="IPR011990">
    <property type="entry name" value="TPR-like_helical_dom_sf"/>
</dbReference>
<keyword evidence="12" id="KW-0809">Transit peptide</keyword>
<dbReference type="GO" id="GO:0004526">
    <property type="term" value="F:ribonuclease P activity"/>
    <property type="evidence" value="ECO:0007669"/>
    <property type="project" value="UniProtKB-EC"/>
</dbReference>
<evidence type="ECO:0000313" key="15">
    <source>
        <dbReference type="EMBL" id="LAC23312.1"/>
    </source>
</evidence>
<keyword evidence="8" id="KW-0479">Metal-binding</keyword>
<evidence type="ECO:0000256" key="12">
    <source>
        <dbReference type="ARBA" id="ARBA00022946"/>
    </source>
</evidence>
<accession>A0A6A7FZ18</accession>
<evidence type="ECO:0000256" key="3">
    <source>
        <dbReference type="ARBA" id="ARBA00004173"/>
    </source>
</evidence>
<evidence type="ECO:0000256" key="2">
    <source>
        <dbReference type="ARBA" id="ARBA00001946"/>
    </source>
</evidence>
<dbReference type="GO" id="GO:0097745">
    <property type="term" value="P:mitochondrial tRNA 5'-end processing"/>
    <property type="evidence" value="ECO:0007669"/>
    <property type="project" value="TreeGrafter"/>
</dbReference>
<evidence type="ECO:0000256" key="11">
    <source>
        <dbReference type="ARBA" id="ARBA00022842"/>
    </source>
</evidence>
<dbReference type="InterPro" id="IPR031595">
    <property type="entry name" value="PRORP_C"/>
</dbReference>
<name>A0A6A7FZ18_9CRUS</name>
<sequence length="567" mass="65729">MNLQCITRVSAVRSISQRWLTVTIVNKKPRVKFQQCYNNFVTIRNISCNSLDTHRDQSLFSKDITKCRTVLSRSLCTPLIGTAEEDPVKDHVRRKVVFDRFNDHFRDKSNLSSSEWEVILAAGVETGLTTERCDVRIMKACLGFSNYKLATNYLSHMQQLQRTPNTALLGIYMELCTNNYQECGEEKLLALYDQLCTRLPVFDLTMSQRAVSALCCTSQWQRSFQYLTFIKRIGSKISAKNLSEIMKVAFGASETETGWRYFDIFCEQQYSDYINNICLSYLDYCKTLDKSKQEAAVVELLQKLHELRVFPDRSTARLLHHLLTGLNWNVARTSIRRGVCEKCGEKLQFASISEQKFDDLRETFLELVLKNGDIYRGSDPTEWRNFNNLLEDCGPFTHVCDALNISYNNGRKEISLIKKVIQHIIRLHPDANILLVCRQHQKKLITSMRLPVRTYYVANVSQDDSYTLYAALHSGLAVKVVTSDLLRDHMFRMRSAEMRRTFRLWRQHCQLFVKRGQLQAPAACTTMSQQSQDGKSWHVPYDDGSIEFSHELPQSWLCARQQSVRRR</sequence>
<evidence type="ECO:0000256" key="4">
    <source>
        <dbReference type="ARBA" id="ARBA00007626"/>
    </source>
</evidence>
<evidence type="ECO:0000256" key="6">
    <source>
        <dbReference type="ARBA" id="ARBA00022694"/>
    </source>
</evidence>
<dbReference type="GO" id="GO:0046872">
    <property type="term" value="F:metal ion binding"/>
    <property type="evidence" value="ECO:0007669"/>
    <property type="project" value="UniProtKB-KW"/>
</dbReference>
<keyword evidence="9" id="KW-0378">Hydrolase</keyword>
<evidence type="ECO:0000256" key="5">
    <source>
        <dbReference type="ARBA" id="ARBA00012179"/>
    </source>
</evidence>
<dbReference type="PANTHER" id="PTHR13547">
    <property type="match status" value="1"/>
</dbReference>
<evidence type="ECO:0000256" key="1">
    <source>
        <dbReference type="ARBA" id="ARBA00000928"/>
    </source>
</evidence>
<dbReference type="AlphaFoldDB" id="A0A6A7FZ18"/>
<keyword evidence="10" id="KW-0862">Zinc</keyword>
<dbReference type="GO" id="GO:0001682">
    <property type="term" value="P:tRNA 5'-leader removal"/>
    <property type="evidence" value="ECO:0007669"/>
    <property type="project" value="TreeGrafter"/>
</dbReference>
<dbReference type="EC" id="3.1.26.5" evidence="5"/>
<evidence type="ECO:0000259" key="14">
    <source>
        <dbReference type="Pfam" id="PF16953"/>
    </source>
</evidence>
<keyword evidence="11" id="KW-0460">Magnesium</keyword>
<keyword evidence="13" id="KW-0496">Mitochondrion</keyword>